<gene>
    <name evidence="1" type="ORF">A3B50_04035</name>
</gene>
<evidence type="ECO:0000313" key="1">
    <source>
        <dbReference type="EMBL" id="OGK50445.1"/>
    </source>
</evidence>
<protein>
    <recommendedName>
        <fullName evidence="3">GIY-YIG domain-containing protein</fullName>
    </recommendedName>
</protein>
<dbReference type="AlphaFoldDB" id="A0A1F7J4B7"/>
<comment type="caution">
    <text evidence="1">The sequence shown here is derived from an EMBL/GenBank/DDBJ whole genome shotgun (WGS) entry which is preliminary data.</text>
</comment>
<feature type="non-terminal residue" evidence="1">
    <location>
        <position position="1"/>
    </location>
</feature>
<proteinExistence type="predicted"/>
<dbReference type="SUPFAM" id="SSF82771">
    <property type="entry name" value="GIY-YIG endonuclease"/>
    <property type="match status" value="1"/>
</dbReference>
<name>A0A1F7J4B7_9BACT</name>
<sequence>YVYTLLSLRDYDFYTDFVANDLWTRIREHSRGMVSSTKMRIPFKLVHYEYFTNLEDAKARTTYLKSNVGRAQLKETLRLTLRDRRSFPYRLRG</sequence>
<dbReference type="Gene3D" id="3.40.1440.10">
    <property type="entry name" value="GIY-YIG endonuclease"/>
    <property type="match status" value="1"/>
</dbReference>
<accession>A0A1F7J4B7</accession>
<organism evidence="1 2">
    <name type="scientific">Candidatus Roizmanbacteria bacterium RIFCSPLOWO2_01_FULL_40_42</name>
    <dbReference type="NCBI Taxonomy" id="1802066"/>
    <lineage>
        <taxon>Bacteria</taxon>
        <taxon>Candidatus Roizmaniibacteriota</taxon>
    </lineage>
</organism>
<evidence type="ECO:0008006" key="3">
    <source>
        <dbReference type="Google" id="ProtNLM"/>
    </source>
</evidence>
<dbReference type="EMBL" id="MGAQ01000016">
    <property type="protein sequence ID" value="OGK50445.1"/>
    <property type="molecule type" value="Genomic_DNA"/>
</dbReference>
<dbReference type="Proteomes" id="UP000178558">
    <property type="component" value="Unassembled WGS sequence"/>
</dbReference>
<dbReference type="InterPro" id="IPR035901">
    <property type="entry name" value="GIY-YIG_endonuc_sf"/>
</dbReference>
<evidence type="ECO:0000313" key="2">
    <source>
        <dbReference type="Proteomes" id="UP000178558"/>
    </source>
</evidence>
<reference evidence="1 2" key="1">
    <citation type="journal article" date="2016" name="Nat. Commun.">
        <title>Thousands of microbial genomes shed light on interconnected biogeochemical processes in an aquifer system.</title>
        <authorList>
            <person name="Anantharaman K."/>
            <person name="Brown C.T."/>
            <person name="Hug L.A."/>
            <person name="Sharon I."/>
            <person name="Castelle C.J."/>
            <person name="Probst A.J."/>
            <person name="Thomas B.C."/>
            <person name="Singh A."/>
            <person name="Wilkins M.J."/>
            <person name="Karaoz U."/>
            <person name="Brodie E.L."/>
            <person name="Williams K.H."/>
            <person name="Hubbard S.S."/>
            <person name="Banfield J.F."/>
        </authorList>
    </citation>
    <scope>NUCLEOTIDE SEQUENCE [LARGE SCALE GENOMIC DNA]</scope>
</reference>